<dbReference type="GO" id="GO:0000166">
    <property type="term" value="F:nucleotide binding"/>
    <property type="evidence" value="ECO:0007669"/>
    <property type="project" value="UniProtKB-KW"/>
</dbReference>
<sequence length="114" mass="13184">MSDRDTLLFLRDILDSISAIESFLEGIDREEFAADRKTFSATIRELEIIGEASGKIPDDIKSKYPDVPWRMLKDFRNVLAHHYFGINVDIVWDIVQRKLPDLKRQVEHIAGKAL</sequence>
<dbReference type="InterPro" id="IPR008201">
    <property type="entry name" value="HepT-like"/>
</dbReference>
<keyword evidence="2" id="KW-1277">Toxin-antitoxin system</keyword>
<keyword evidence="3" id="KW-0540">Nuclease</keyword>
<dbReference type="InterPro" id="IPR051813">
    <property type="entry name" value="HepT_RNase_toxin"/>
</dbReference>
<dbReference type="GO" id="GO:0110001">
    <property type="term" value="C:toxin-antitoxin complex"/>
    <property type="evidence" value="ECO:0007669"/>
    <property type="project" value="InterPro"/>
</dbReference>
<keyword evidence="4" id="KW-0547">Nucleotide-binding</keyword>
<dbReference type="InterPro" id="IPR037038">
    <property type="entry name" value="HepT-like_sf"/>
</dbReference>
<evidence type="ECO:0000256" key="2">
    <source>
        <dbReference type="ARBA" id="ARBA00022649"/>
    </source>
</evidence>
<dbReference type="STRING" id="483547.GSUB_08020"/>
<dbReference type="EMBL" id="CP010311">
    <property type="protein sequence ID" value="AJF06502.1"/>
    <property type="molecule type" value="Genomic_DNA"/>
</dbReference>
<dbReference type="HOGENOM" id="CLU_142825_3_3_7"/>
<protein>
    <recommendedName>
        <fullName evidence="9">DUF86 domain-containing protein</fullName>
    </recommendedName>
</protein>
<dbReference type="Pfam" id="PF01934">
    <property type="entry name" value="HepT-like"/>
    <property type="match status" value="1"/>
</dbReference>
<dbReference type="KEGG" id="gsb:GSUB_08020"/>
<name>A0A0B5FEC9_9BACT</name>
<evidence type="ECO:0000256" key="5">
    <source>
        <dbReference type="ARBA" id="ARBA00022801"/>
    </source>
</evidence>
<dbReference type="PANTHER" id="PTHR34139">
    <property type="entry name" value="UPF0331 PROTEIN MJ0127"/>
    <property type="match status" value="1"/>
</dbReference>
<dbReference type="PANTHER" id="PTHR34139:SF1">
    <property type="entry name" value="RNASE MJ1380-RELATED"/>
    <property type="match status" value="1"/>
</dbReference>
<dbReference type="Proteomes" id="UP000035036">
    <property type="component" value="Chromosome"/>
</dbReference>
<dbReference type="GO" id="GO:0016787">
    <property type="term" value="F:hydrolase activity"/>
    <property type="evidence" value="ECO:0007669"/>
    <property type="project" value="UniProtKB-KW"/>
</dbReference>
<keyword evidence="1" id="KW-0597">Phosphoprotein</keyword>
<evidence type="ECO:0000313" key="7">
    <source>
        <dbReference type="EMBL" id="AJF06502.1"/>
    </source>
</evidence>
<comment type="similarity">
    <text evidence="6">Belongs to the HepT RNase toxin family.</text>
</comment>
<keyword evidence="8" id="KW-1185">Reference proteome</keyword>
<evidence type="ECO:0000256" key="6">
    <source>
        <dbReference type="ARBA" id="ARBA00024207"/>
    </source>
</evidence>
<dbReference type="OrthoDB" id="9802833at2"/>
<gene>
    <name evidence="7" type="ORF">GSUB_08020</name>
</gene>
<accession>A0A0B5FEC9</accession>
<dbReference type="GO" id="GO:0004540">
    <property type="term" value="F:RNA nuclease activity"/>
    <property type="evidence" value="ECO:0007669"/>
    <property type="project" value="InterPro"/>
</dbReference>
<evidence type="ECO:0000256" key="1">
    <source>
        <dbReference type="ARBA" id="ARBA00022553"/>
    </source>
</evidence>
<evidence type="ECO:0000313" key="8">
    <source>
        <dbReference type="Proteomes" id="UP000035036"/>
    </source>
</evidence>
<evidence type="ECO:0000256" key="3">
    <source>
        <dbReference type="ARBA" id="ARBA00022722"/>
    </source>
</evidence>
<keyword evidence="5" id="KW-0378">Hydrolase</keyword>
<evidence type="ECO:0000256" key="4">
    <source>
        <dbReference type="ARBA" id="ARBA00022741"/>
    </source>
</evidence>
<organism evidence="7 8">
    <name type="scientific">Geoalkalibacter subterraneus</name>
    <dbReference type="NCBI Taxonomy" id="483547"/>
    <lineage>
        <taxon>Bacteria</taxon>
        <taxon>Pseudomonadati</taxon>
        <taxon>Thermodesulfobacteriota</taxon>
        <taxon>Desulfuromonadia</taxon>
        <taxon>Desulfuromonadales</taxon>
        <taxon>Geoalkalibacteraceae</taxon>
        <taxon>Geoalkalibacter</taxon>
    </lineage>
</organism>
<dbReference type="Gene3D" id="1.20.120.580">
    <property type="entry name" value="bsu32300-like"/>
    <property type="match status" value="1"/>
</dbReference>
<dbReference type="AlphaFoldDB" id="A0A0B5FEC9"/>
<evidence type="ECO:0008006" key="9">
    <source>
        <dbReference type="Google" id="ProtNLM"/>
    </source>
</evidence>
<reference evidence="7 8" key="1">
    <citation type="journal article" date="2015" name="Genome Announc.">
        <title>Genomes of Geoalkalibacter ferrihydriticus Z-0531T and Geoalkalibacter subterraneus Red1T, Two Haloalkaliphilic Metal-Reducing Deltaproteobacteria.</title>
        <authorList>
            <person name="Badalamenti J.P."/>
            <person name="Krajmalnik-Brown R."/>
            <person name="Torres C.I."/>
            <person name="Bond D.R."/>
        </authorList>
    </citation>
    <scope>NUCLEOTIDE SEQUENCE [LARGE SCALE GENOMIC DNA]</scope>
    <source>
        <strain evidence="7 8">Red1</strain>
    </source>
</reference>
<dbReference type="RefSeq" id="WP_040200139.1">
    <property type="nucleotide sequence ID" value="NZ_CP010311.1"/>
</dbReference>
<proteinExistence type="inferred from homology"/>